<reference evidence="8" key="1">
    <citation type="submission" date="2020-05" db="UniProtKB">
        <authorList>
            <consortium name="EnsemblMetazoa"/>
        </authorList>
    </citation>
    <scope>IDENTIFICATION</scope>
    <source>
        <strain evidence="8">Yale</strain>
    </source>
</reference>
<feature type="transmembrane region" description="Helical" evidence="6">
    <location>
        <begin position="469"/>
        <end position="487"/>
    </location>
</feature>
<feature type="transmembrane region" description="Helical" evidence="6">
    <location>
        <begin position="386"/>
        <end position="404"/>
    </location>
</feature>
<accession>A0A1B0GC06</accession>
<evidence type="ECO:0000256" key="4">
    <source>
        <dbReference type="ARBA" id="ARBA00022989"/>
    </source>
</evidence>
<protein>
    <recommendedName>
        <fullName evidence="7">Transmembrane protein 135 N-terminal domain-containing protein</fullName>
    </recommendedName>
</protein>
<evidence type="ECO:0000259" key="7">
    <source>
        <dbReference type="Pfam" id="PF15982"/>
    </source>
</evidence>
<evidence type="ECO:0000256" key="1">
    <source>
        <dbReference type="ARBA" id="ARBA00004127"/>
    </source>
</evidence>
<evidence type="ECO:0000256" key="5">
    <source>
        <dbReference type="ARBA" id="ARBA00023136"/>
    </source>
</evidence>
<feature type="transmembrane region" description="Helical" evidence="6">
    <location>
        <begin position="424"/>
        <end position="448"/>
    </location>
</feature>
<organism evidence="8 9">
    <name type="scientific">Glossina morsitans morsitans</name>
    <name type="common">Savannah tsetse fly</name>
    <dbReference type="NCBI Taxonomy" id="37546"/>
    <lineage>
        <taxon>Eukaryota</taxon>
        <taxon>Metazoa</taxon>
        <taxon>Ecdysozoa</taxon>
        <taxon>Arthropoda</taxon>
        <taxon>Hexapoda</taxon>
        <taxon>Insecta</taxon>
        <taxon>Pterygota</taxon>
        <taxon>Neoptera</taxon>
        <taxon>Endopterygota</taxon>
        <taxon>Diptera</taxon>
        <taxon>Brachycera</taxon>
        <taxon>Muscomorpha</taxon>
        <taxon>Hippoboscoidea</taxon>
        <taxon>Glossinidae</taxon>
        <taxon>Glossina</taxon>
    </lineage>
</organism>
<dbReference type="EnsemblMetazoa" id="GMOY010837-RA">
    <property type="protein sequence ID" value="GMOY010837-PA"/>
    <property type="gene ID" value="GMOY010837"/>
</dbReference>
<dbReference type="VEuPathDB" id="VectorBase:GMOY010837"/>
<evidence type="ECO:0000256" key="3">
    <source>
        <dbReference type="ARBA" id="ARBA00022692"/>
    </source>
</evidence>
<dbReference type="InterPro" id="IPR026749">
    <property type="entry name" value="Tmem135"/>
</dbReference>
<evidence type="ECO:0000256" key="2">
    <source>
        <dbReference type="ARBA" id="ARBA00008924"/>
    </source>
</evidence>
<sequence>MDIQRILIPKMIGKKLSKLNSHPSKTRFTYEQITATFKLDLQHPASNMCAKTWEVLKKEADGRKDKRMYMHIRILLLLSLWVPSWRTFKPNDMTIQSKMWILNTCQEIQHPWTDKCTNAVAGLLLSSTPYCLKVYTMVYMLSMLMRHKVPTKGDLYKMVLGILQSTAFLVTNAYTFTLFACLLRNLLGGFHISTVAFIPSVLSSFSAIVVERPKRRSLLALYVANVATETLWNMAEARGWVKSIPNGQALIFGSSISVLLYLYRLGLHQSNTCKDSMFDILRIFVGKTEEGPLKSLQLTNEEPANQSRTPINLTSISGLVQIYSKFLGAIKGRHQCCPHQVSCLHYVLMGGLRPLLGGISLQVALKILLNIKNIIQMKVKWHKNMFNAKTLNLGLFMGCFSLLYKAASCTLRHSFDCDDARFAIPAGLLSSISFIFYPDITVALYVMWKMLQIIYNVGIERKYVPSMPGFTMILYTLCTATLFHAGIVEPRTLRASYFKFLQAISGERFCKFQLGPLDAFGYDTGRATEEVRHRLRIINKSPLPKWSLADW</sequence>
<dbReference type="InterPro" id="IPR031926">
    <property type="entry name" value="TMEM135_N"/>
</dbReference>
<dbReference type="GO" id="GO:0012505">
    <property type="term" value="C:endomembrane system"/>
    <property type="evidence" value="ECO:0007669"/>
    <property type="project" value="UniProtKB-SubCell"/>
</dbReference>
<dbReference type="Proteomes" id="UP000092444">
    <property type="component" value="Unassembled WGS sequence"/>
</dbReference>
<name>A0A1B0GC06_GLOMM</name>
<feature type="transmembrane region" description="Helical" evidence="6">
    <location>
        <begin position="247"/>
        <end position="267"/>
    </location>
</feature>
<comment type="subcellular location">
    <subcellularLocation>
        <location evidence="1">Endomembrane system</location>
        <topology evidence="1">Multi-pass membrane protein</topology>
    </subcellularLocation>
</comment>
<evidence type="ECO:0000256" key="6">
    <source>
        <dbReference type="SAM" id="Phobius"/>
    </source>
</evidence>
<keyword evidence="5 6" id="KW-0472">Membrane</keyword>
<dbReference type="Pfam" id="PF15982">
    <property type="entry name" value="TMEM135_C_rich"/>
    <property type="match status" value="1"/>
</dbReference>
<proteinExistence type="inferred from homology"/>
<comment type="similarity">
    <text evidence="2">Belongs to the TMEM135 family.</text>
</comment>
<dbReference type="AlphaFoldDB" id="A0A1B0GC06"/>
<dbReference type="PhylomeDB" id="A0A1B0GC06"/>
<feature type="transmembrane region" description="Helical" evidence="6">
    <location>
        <begin position="119"/>
        <end position="138"/>
    </location>
</feature>
<evidence type="ECO:0000313" key="9">
    <source>
        <dbReference type="Proteomes" id="UP000092444"/>
    </source>
</evidence>
<dbReference type="PANTHER" id="PTHR12459">
    <property type="entry name" value="TRANSMEMBRANE PROTEIN 135-RELATED"/>
    <property type="match status" value="1"/>
</dbReference>
<keyword evidence="4 6" id="KW-1133">Transmembrane helix</keyword>
<dbReference type="EMBL" id="CCAG010018960">
    <property type="status" value="NOT_ANNOTATED_CDS"/>
    <property type="molecule type" value="Genomic_DNA"/>
</dbReference>
<keyword evidence="3 6" id="KW-0812">Transmembrane</keyword>
<evidence type="ECO:0000313" key="8">
    <source>
        <dbReference type="EnsemblMetazoa" id="GMOY010837-PA"/>
    </source>
</evidence>
<feature type="transmembrane region" description="Helical" evidence="6">
    <location>
        <begin position="186"/>
        <end position="210"/>
    </location>
</feature>
<feature type="domain" description="Transmembrane protein 135 N-terminal" evidence="7">
    <location>
        <begin position="104"/>
        <end position="235"/>
    </location>
</feature>
<feature type="transmembrane region" description="Helical" evidence="6">
    <location>
        <begin position="159"/>
        <end position="180"/>
    </location>
</feature>
<dbReference type="PANTHER" id="PTHR12459:SF15">
    <property type="entry name" value="TRANSMEMBRANE PROTEIN 135"/>
    <property type="match status" value="1"/>
</dbReference>
<dbReference type="EMBL" id="CCAG010018959">
    <property type="status" value="NOT_ANNOTATED_CDS"/>
    <property type="molecule type" value="Genomic_DNA"/>
</dbReference>
<keyword evidence="9" id="KW-1185">Reference proteome</keyword>